<dbReference type="Pfam" id="PF12019">
    <property type="entry name" value="GspH"/>
    <property type="match status" value="1"/>
</dbReference>
<reference evidence="13 14" key="1">
    <citation type="journal article" date="2009" name="BMC Genomics">
        <title>The complete genome sequence of Xanthomonas albilineans provides new insights into the reductive genome evolution of the xylem-limited Xanthomonadaceae.</title>
        <authorList>
            <person name="Pieretti I."/>
            <person name="Royer M."/>
            <person name="Barbe V."/>
            <person name="Carrere S."/>
            <person name="Koebnik R."/>
            <person name="Cociancich S."/>
            <person name="Couloux A."/>
            <person name="Darrasse A."/>
            <person name="Gouzy J."/>
            <person name="Jacques M.A."/>
            <person name="Lauber E."/>
            <person name="Manceau C."/>
            <person name="Mangenot S."/>
            <person name="Poussier S."/>
            <person name="Segurens B."/>
            <person name="Szurek B."/>
            <person name="Verdier V."/>
            <person name="Arlat M."/>
            <person name="Rott P."/>
        </authorList>
    </citation>
    <scope>NUCLEOTIDE SEQUENCE [LARGE SCALE GENOMIC DNA]</scope>
    <source>
        <strain evidence="14">GPE PC73 / CFBP 7063</strain>
    </source>
</reference>
<dbReference type="InterPro" id="IPR012902">
    <property type="entry name" value="N_methyl_site"/>
</dbReference>
<dbReference type="STRING" id="380358.XALC_1871"/>
<keyword evidence="6 11" id="KW-0812">Transmembrane</keyword>
<feature type="domain" description="General secretion pathway GspH" evidence="12">
    <location>
        <begin position="46"/>
        <end position="161"/>
    </location>
</feature>
<gene>
    <name evidence="13" type="ordered locus">XALc_1871</name>
</gene>
<evidence type="ECO:0000313" key="14">
    <source>
        <dbReference type="Proteomes" id="UP000001890"/>
    </source>
</evidence>
<evidence type="ECO:0000259" key="12">
    <source>
        <dbReference type="Pfam" id="PF12019"/>
    </source>
</evidence>
<keyword evidence="14" id="KW-1185">Reference proteome</keyword>
<dbReference type="GO" id="GO:0005886">
    <property type="term" value="C:plasma membrane"/>
    <property type="evidence" value="ECO:0007669"/>
    <property type="project" value="UniProtKB-SubCell"/>
</dbReference>
<dbReference type="NCBIfam" id="TIGR02532">
    <property type="entry name" value="IV_pilin_GFxxxE"/>
    <property type="match status" value="1"/>
</dbReference>
<keyword evidence="7 11" id="KW-1133">Transmembrane helix</keyword>
<dbReference type="EMBL" id="FP565176">
    <property type="protein sequence ID" value="CBA16360.1"/>
    <property type="molecule type" value="Genomic_DNA"/>
</dbReference>
<comment type="subcellular location">
    <subcellularLocation>
        <location evidence="1">Cell inner membrane</location>
        <topology evidence="1">Single-pass membrane protein</topology>
    </subcellularLocation>
</comment>
<evidence type="ECO:0000256" key="3">
    <source>
        <dbReference type="ARBA" id="ARBA00022475"/>
    </source>
</evidence>
<dbReference type="GO" id="GO:0015628">
    <property type="term" value="P:protein secretion by the type II secretion system"/>
    <property type="evidence" value="ECO:0007669"/>
    <property type="project" value="InterPro"/>
</dbReference>
<dbReference type="KEGG" id="xal:XALC_1871"/>
<dbReference type="GO" id="GO:0015627">
    <property type="term" value="C:type II protein secretion system complex"/>
    <property type="evidence" value="ECO:0007669"/>
    <property type="project" value="InterPro"/>
</dbReference>
<evidence type="ECO:0000256" key="5">
    <source>
        <dbReference type="ARBA" id="ARBA00022519"/>
    </source>
</evidence>
<name>D2UE11_XANAP</name>
<comment type="similarity">
    <text evidence="9">Belongs to the GSP H family.</text>
</comment>
<proteinExistence type="inferred from homology"/>
<evidence type="ECO:0000256" key="7">
    <source>
        <dbReference type="ARBA" id="ARBA00022989"/>
    </source>
</evidence>
<dbReference type="GeneID" id="57877177"/>
<dbReference type="Proteomes" id="UP000001890">
    <property type="component" value="Chromosome"/>
</dbReference>
<dbReference type="InterPro" id="IPR022346">
    <property type="entry name" value="T2SS_GspH"/>
</dbReference>
<protein>
    <recommendedName>
        <fullName evidence="2">Type II secretion system protein H</fullName>
    </recommendedName>
    <alternativeName>
        <fullName evidence="10">General secretion pathway protein H</fullName>
    </alternativeName>
</protein>
<keyword evidence="4" id="KW-0488">Methylation</keyword>
<evidence type="ECO:0000256" key="10">
    <source>
        <dbReference type="ARBA" id="ARBA00030775"/>
    </source>
</evidence>
<evidence type="ECO:0000256" key="2">
    <source>
        <dbReference type="ARBA" id="ARBA00021549"/>
    </source>
</evidence>
<evidence type="ECO:0000256" key="9">
    <source>
        <dbReference type="ARBA" id="ARBA00025772"/>
    </source>
</evidence>
<dbReference type="SUPFAM" id="SSF54523">
    <property type="entry name" value="Pili subunits"/>
    <property type="match status" value="1"/>
</dbReference>
<dbReference type="InterPro" id="IPR045584">
    <property type="entry name" value="Pilin-like"/>
</dbReference>
<evidence type="ECO:0000256" key="8">
    <source>
        <dbReference type="ARBA" id="ARBA00023136"/>
    </source>
</evidence>
<organism evidence="13 14">
    <name type="scientific">Xanthomonas albilineans (strain GPE PC73 / CFBP 7063)</name>
    <dbReference type="NCBI Taxonomy" id="380358"/>
    <lineage>
        <taxon>Bacteria</taxon>
        <taxon>Pseudomonadati</taxon>
        <taxon>Pseudomonadota</taxon>
        <taxon>Gammaproteobacteria</taxon>
        <taxon>Lysobacterales</taxon>
        <taxon>Lysobacteraceae</taxon>
        <taxon>Xanthomonas</taxon>
    </lineage>
</organism>
<evidence type="ECO:0000256" key="1">
    <source>
        <dbReference type="ARBA" id="ARBA00004377"/>
    </source>
</evidence>
<keyword evidence="3" id="KW-1003">Cell membrane</keyword>
<evidence type="ECO:0000256" key="11">
    <source>
        <dbReference type="SAM" id="Phobius"/>
    </source>
</evidence>
<dbReference type="Gene3D" id="3.55.40.10">
    <property type="entry name" value="minor pseudopilin epsh domain"/>
    <property type="match status" value="1"/>
</dbReference>
<evidence type="ECO:0000313" key="13">
    <source>
        <dbReference type="EMBL" id="CBA16360.1"/>
    </source>
</evidence>
<dbReference type="OrthoDB" id="2313614at2"/>
<sequence length="178" mass="19411">MRKVCNKGYTLLEAMIVMALICIVTGIGLPGFRELRSSHRLTATIHQISTYFALARNSAISSGIPVSVCPSRGDGRCRRDSDWSQGWMVFRDPERRGQPDTPTSILSQETAPAIGSLVVLSSQDRSAIRFFPDGLSSGSNLTVRICERGRLRATVVVNNSGRTRSVKAKGERSCLAPD</sequence>
<dbReference type="RefSeq" id="WP_012916361.1">
    <property type="nucleotide sequence ID" value="NC_013722.1"/>
</dbReference>
<feature type="transmembrane region" description="Helical" evidence="11">
    <location>
        <begin position="12"/>
        <end position="32"/>
    </location>
</feature>
<dbReference type="eggNOG" id="COG4970">
    <property type="taxonomic scope" value="Bacteria"/>
</dbReference>
<evidence type="ECO:0000256" key="4">
    <source>
        <dbReference type="ARBA" id="ARBA00022481"/>
    </source>
</evidence>
<keyword evidence="5" id="KW-0997">Cell inner membrane</keyword>
<dbReference type="AlphaFoldDB" id="D2UE11"/>
<dbReference type="Pfam" id="PF07963">
    <property type="entry name" value="N_methyl"/>
    <property type="match status" value="1"/>
</dbReference>
<accession>D2UE11</accession>
<keyword evidence="8 11" id="KW-0472">Membrane</keyword>
<evidence type="ECO:0000256" key="6">
    <source>
        <dbReference type="ARBA" id="ARBA00022692"/>
    </source>
</evidence>